<dbReference type="RefSeq" id="WP_320316226.1">
    <property type="nucleotide sequence ID" value="NZ_JAVIIX010000004.1"/>
</dbReference>
<keyword evidence="5 7" id="KW-1133">Transmembrane helix</keyword>
<comment type="similarity">
    <text evidence="7">Belongs to the binding-protein-dependent transport system permease family.</text>
</comment>
<comment type="caution">
    <text evidence="9">The sequence shown here is derived from an EMBL/GenBank/DDBJ whole genome shotgun (WGS) entry which is preliminary data.</text>
</comment>
<name>A0ABU4XAU5_9HYPH</name>
<feature type="domain" description="ABC transmembrane type-1" evidence="8">
    <location>
        <begin position="91"/>
        <end position="270"/>
    </location>
</feature>
<dbReference type="Pfam" id="PF00528">
    <property type="entry name" value="BPD_transp_1"/>
    <property type="match status" value="1"/>
</dbReference>
<gene>
    <name evidence="9" type="ORF">RFM27_07530</name>
</gene>
<evidence type="ECO:0000256" key="5">
    <source>
        <dbReference type="ARBA" id="ARBA00022989"/>
    </source>
</evidence>
<feature type="transmembrane region" description="Helical" evidence="7">
    <location>
        <begin position="43"/>
        <end position="64"/>
    </location>
</feature>
<evidence type="ECO:0000256" key="6">
    <source>
        <dbReference type="ARBA" id="ARBA00023136"/>
    </source>
</evidence>
<feature type="transmembrane region" description="Helical" evidence="7">
    <location>
        <begin position="218"/>
        <end position="237"/>
    </location>
</feature>
<feature type="transmembrane region" description="Helical" evidence="7">
    <location>
        <begin position="95"/>
        <end position="119"/>
    </location>
</feature>
<evidence type="ECO:0000259" key="8">
    <source>
        <dbReference type="PROSITE" id="PS50928"/>
    </source>
</evidence>
<proteinExistence type="inferred from homology"/>
<evidence type="ECO:0000256" key="7">
    <source>
        <dbReference type="RuleBase" id="RU363032"/>
    </source>
</evidence>
<reference evidence="9 10" key="1">
    <citation type="submission" date="2023-08" db="EMBL/GenBank/DDBJ databases">
        <title>Implementing the SeqCode for naming new Mesorhizobium species isolated from Vachellia karroo root nodules.</title>
        <authorList>
            <person name="Van Lill M."/>
        </authorList>
    </citation>
    <scope>NUCLEOTIDE SEQUENCE [LARGE SCALE GENOMIC DNA]</scope>
    <source>
        <strain evidence="9 10">VK23A</strain>
    </source>
</reference>
<organism evidence="9 10">
    <name type="scientific">Mesorhizobium dulcispinae</name>
    <dbReference type="NCBI Taxonomy" id="3072316"/>
    <lineage>
        <taxon>Bacteria</taxon>
        <taxon>Pseudomonadati</taxon>
        <taxon>Pseudomonadota</taxon>
        <taxon>Alphaproteobacteria</taxon>
        <taxon>Hyphomicrobiales</taxon>
        <taxon>Phyllobacteriaceae</taxon>
        <taxon>Mesorhizobium</taxon>
    </lineage>
</organism>
<dbReference type="SUPFAM" id="SSF161098">
    <property type="entry name" value="MetI-like"/>
    <property type="match status" value="1"/>
</dbReference>
<evidence type="ECO:0000256" key="1">
    <source>
        <dbReference type="ARBA" id="ARBA00004651"/>
    </source>
</evidence>
<keyword evidence="10" id="KW-1185">Reference proteome</keyword>
<feature type="transmembrane region" description="Helical" evidence="7">
    <location>
        <begin position="139"/>
        <end position="164"/>
    </location>
</feature>
<dbReference type="EMBL" id="JAVIIZ010000003">
    <property type="protein sequence ID" value="MDX8471916.1"/>
    <property type="molecule type" value="Genomic_DNA"/>
</dbReference>
<sequence>MDISAITDAFDSGTDTTLGWISDNGDWLFETLRAVLEGTYNGVLWLLQLAPFYVIAIVAALLAWRLINAFAGVLAGFALIFCAIMGLWAETMSTLALVITATILALLFGIPIGIVAGFVRAFDRFLEPILDLIQTLPPYIYLLPAIALLGYGPATALVATFIVAMPPAIRLTALGIRMTPREFVELGHATGLTPWQMFVKIRLPFAVPSVMAGINQSLMMAFGMVVIAGIVGSGGLGETIYSAVRTLDIATSINAAIAIVILTMVLDRLTQSAAHRAKGGAR</sequence>
<dbReference type="Gene3D" id="1.10.3720.10">
    <property type="entry name" value="MetI-like"/>
    <property type="match status" value="1"/>
</dbReference>
<evidence type="ECO:0000256" key="2">
    <source>
        <dbReference type="ARBA" id="ARBA00022448"/>
    </source>
</evidence>
<feature type="transmembrane region" description="Helical" evidence="7">
    <location>
        <begin position="70"/>
        <end position="88"/>
    </location>
</feature>
<evidence type="ECO:0000256" key="4">
    <source>
        <dbReference type="ARBA" id="ARBA00022692"/>
    </source>
</evidence>
<accession>A0ABU4XAU5</accession>
<dbReference type="Proteomes" id="UP001271780">
    <property type="component" value="Unassembled WGS sequence"/>
</dbReference>
<dbReference type="PANTHER" id="PTHR47737:SF1">
    <property type="entry name" value="GLYCINE BETAINE_PROLINE BETAINE TRANSPORT SYSTEM PERMEASE PROTEIN PROW"/>
    <property type="match status" value="1"/>
</dbReference>
<evidence type="ECO:0000256" key="3">
    <source>
        <dbReference type="ARBA" id="ARBA00022475"/>
    </source>
</evidence>
<dbReference type="PROSITE" id="PS50928">
    <property type="entry name" value="ABC_TM1"/>
    <property type="match status" value="1"/>
</dbReference>
<dbReference type="InterPro" id="IPR035906">
    <property type="entry name" value="MetI-like_sf"/>
</dbReference>
<keyword evidence="2 7" id="KW-0813">Transport</keyword>
<dbReference type="PANTHER" id="PTHR47737">
    <property type="entry name" value="GLYCINE BETAINE/PROLINE BETAINE TRANSPORT SYSTEM PERMEASE PROTEIN PROW"/>
    <property type="match status" value="1"/>
</dbReference>
<dbReference type="InterPro" id="IPR000515">
    <property type="entry name" value="MetI-like"/>
</dbReference>
<keyword evidence="6 7" id="KW-0472">Membrane</keyword>
<protein>
    <submittedName>
        <fullName evidence="9">ABC transporter permease subunit</fullName>
    </submittedName>
</protein>
<feature type="transmembrane region" description="Helical" evidence="7">
    <location>
        <begin position="249"/>
        <end position="266"/>
    </location>
</feature>
<keyword evidence="3" id="KW-1003">Cell membrane</keyword>
<evidence type="ECO:0000313" key="9">
    <source>
        <dbReference type="EMBL" id="MDX8471916.1"/>
    </source>
</evidence>
<dbReference type="CDD" id="cd06261">
    <property type="entry name" value="TM_PBP2"/>
    <property type="match status" value="1"/>
</dbReference>
<evidence type="ECO:0000313" key="10">
    <source>
        <dbReference type="Proteomes" id="UP001271780"/>
    </source>
</evidence>
<comment type="subcellular location">
    <subcellularLocation>
        <location evidence="1 7">Cell membrane</location>
        <topology evidence="1 7">Multi-pass membrane protein</topology>
    </subcellularLocation>
</comment>
<keyword evidence="4 7" id="KW-0812">Transmembrane</keyword>